<feature type="transmembrane region" description="Helical" evidence="2">
    <location>
        <begin position="891"/>
        <end position="909"/>
    </location>
</feature>
<keyword evidence="2" id="KW-0812">Transmembrane</keyword>
<dbReference type="EMBL" id="CAID01000003">
    <property type="protein sequence ID" value="CEF96941.1"/>
    <property type="molecule type" value="Genomic_DNA"/>
</dbReference>
<feature type="compositionally biased region" description="Acidic residues" evidence="1">
    <location>
        <begin position="1156"/>
        <end position="1172"/>
    </location>
</feature>
<organism evidence="3 4">
    <name type="scientific">Ostreococcus tauri</name>
    <name type="common">Marine green alga</name>
    <dbReference type="NCBI Taxonomy" id="70448"/>
    <lineage>
        <taxon>Eukaryota</taxon>
        <taxon>Viridiplantae</taxon>
        <taxon>Chlorophyta</taxon>
        <taxon>Mamiellophyceae</taxon>
        <taxon>Mamiellales</taxon>
        <taxon>Bathycoccaceae</taxon>
        <taxon>Ostreococcus</taxon>
    </lineage>
</organism>
<feature type="transmembrane region" description="Helical" evidence="2">
    <location>
        <begin position="1023"/>
        <end position="1044"/>
    </location>
</feature>
<evidence type="ECO:0000256" key="2">
    <source>
        <dbReference type="SAM" id="Phobius"/>
    </source>
</evidence>
<feature type="transmembrane region" description="Helical" evidence="2">
    <location>
        <begin position="852"/>
        <end position="871"/>
    </location>
</feature>
<dbReference type="OrthoDB" id="445675at2759"/>
<dbReference type="PANTHER" id="PTHR34730:SF1">
    <property type="entry name" value="PARAQUAT-INDUCIBLE PROTEIN A"/>
    <property type="match status" value="1"/>
</dbReference>
<reference evidence="4" key="1">
    <citation type="journal article" date="2006" name="Proc. Natl. Acad. Sci. U.S.A.">
        <title>Genome analysis of the smallest free-living eukaryote Ostreococcus tauri unveils many unique features.</title>
        <authorList>
            <person name="Derelle E."/>
            <person name="Ferraz C."/>
            <person name="Rombauts S."/>
            <person name="Rouze P."/>
            <person name="Worden A.Z."/>
            <person name="Robbens S."/>
            <person name="Partensky F."/>
            <person name="Degroeve S."/>
            <person name="Echeynie S."/>
            <person name="Cooke R."/>
            <person name="Saeys Y."/>
            <person name="Wuyts J."/>
            <person name="Jabbari K."/>
            <person name="Bowler C."/>
            <person name="Panaud O."/>
            <person name="Piegu B."/>
            <person name="Ball S.G."/>
            <person name="Ral J.-P."/>
            <person name="Bouget F.-Y."/>
            <person name="Piganeau G."/>
            <person name="De Baets B."/>
            <person name="Picard A."/>
            <person name="Delseny M."/>
            <person name="Demaille J."/>
            <person name="Van de Peer Y."/>
            <person name="Moreau H."/>
        </authorList>
    </citation>
    <scope>NUCLEOTIDE SEQUENCE [LARGE SCALE GENOMIC DNA]</scope>
    <source>
        <strain evidence="4">OTTH 0595 / CCAP 157/2 / RCC745</strain>
    </source>
</reference>
<keyword evidence="4" id="KW-1185">Reference proteome</keyword>
<evidence type="ECO:0000313" key="3">
    <source>
        <dbReference type="EMBL" id="CEF96941.1"/>
    </source>
</evidence>
<dbReference type="RefSeq" id="XP_022838392.1">
    <property type="nucleotide sequence ID" value="XM_022984646.1"/>
</dbReference>
<proteinExistence type="predicted"/>
<dbReference type="Proteomes" id="UP000009170">
    <property type="component" value="Unassembled WGS sequence"/>
</dbReference>
<protein>
    <submittedName>
        <fullName evidence="3">Paraquat-inducible protein A</fullName>
    </submittedName>
</protein>
<keyword evidence="2" id="KW-1133">Transmembrane helix</keyword>
<dbReference type="Pfam" id="PF04403">
    <property type="entry name" value="PqiA"/>
    <property type="match status" value="1"/>
</dbReference>
<dbReference type="InParanoid" id="A0A096P774"/>
<dbReference type="PANTHER" id="PTHR34730">
    <property type="entry name" value="UNNAMED PRODUCT"/>
    <property type="match status" value="1"/>
</dbReference>
<feature type="transmembrane region" description="Helical" evidence="2">
    <location>
        <begin position="590"/>
        <end position="612"/>
    </location>
</feature>
<feature type="transmembrane region" description="Helical" evidence="2">
    <location>
        <begin position="948"/>
        <end position="969"/>
    </location>
</feature>
<gene>
    <name evidence="3" type="ORF">OT_ostta03g00020</name>
</gene>
<feature type="transmembrane region" description="Helical" evidence="2">
    <location>
        <begin position="803"/>
        <end position="831"/>
    </location>
</feature>
<dbReference type="Gene3D" id="3.15.10.10">
    <property type="entry name" value="Bactericidal permeability-increasing protein, domain 1"/>
    <property type="match status" value="1"/>
</dbReference>
<feature type="region of interest" description="Disordered" evidence="1">
    <location>
        <begin position="1156"/>
        <end position="1183"/>
    </location>
</feature>
<evidence type="ECO:0000313" key="4">
    <source>
        <dbReference type="Proteomes" id="UP000009170"/>
    </source>
</evidence>
<dbReference type="KEGG" id="ota:OT_ostta03g00020"/>
<evidence type="ECO:0000256" key="1">
    <source>
        <dbReference type="SAM" id="MobiDB-lite"/>
    </source>
</evidence>
<keyword evidence="2" id="KW-0472">Membrane</keyword>
<dbReference type="AlphaFoldDB" id="A0A096P774"/>
<feature type="transmembrane region" description="Helical" evidence="2">
    <location>
        <begin position="743"/>
        <end position="765"/>
    </location>
</feature>
<accession>A0A096P774</accession>
<reference evidence="3 4" key="2">
    <citation type="journal article" date="2014" name="BMC Genomics">
        <title>An improved genome of the model marine alga Ostreococcus tauri unfolds by assessing Illumina de novo assemblies.</title>
        <authorList>
            <person name="Blanc-Mathieu R."/>
            <person name="Verhelst B."/>
            <person name="Derelle E."/>
            <person name="Rombauts S."/>
            <person name="Bouget F.Y."/>
            <person name="Carre I."/>
            <person name="Chateau A."/>
            <person name="Eyre-Walker A."/>
            <person name="Grimsley N."/>
            <person name="Moreau H."/>
            <person name="Piegu B."/>
            <person name="Rivals E."/>
            <person name="Schackwitz W."/>
            <person name="Van de Peer Y."/>
            <person name="Piganeau G."/>
        </authorList>
    </citation>
    <scope>NUCLEOTIDE SEQUENCE [LARGE SCALE GENOMIC DNA]</scope>
    <source>
        <strain evidence="4">OTTH 0595 / CCAP 157/2 / RCC745</strain>
    </source>
</reference>
<name>A0A096P774_OSTTA</name>
<sequence>MGRLRNGRTRCLDACGVSTRALVAVTVLALGVVSTATGTESASILSSARDDDGDSGEGRDSTLSSWLAKFTFDVPTQTFRVPYAGIEVELSAFRCSNVSVGALTSDVDSLDRSFGAVANDDQRELTAYVKDLRFMCDLRWSVTDRFRNRAIGDAKTEVAGSDAQFSLGLDVDPNGSPPLPREIKLTNCRAHITATDLSFNGGRFATVLNAASPAIRVELSRTLSALACSGFASALENFSGTASGQRWEDGQLARDERAMASLFRPAEPASFPRYNATAGVSNLSTSPLVRWLEYMSEAYIGAQGPRSVSAFARWIEDQNERNDENNVNVVRVPPVWLFDSQTHLPKMSLMLSKEVLREISSTVEGAAFVVYDMKVVGLETATTLRGPSVVKSPATLNSSDVDTELQFTIGWKRVFFNISGVLDILPTSIKLDPWIEPLIVSLELHNPEFTVGLGLAIDEMQLRQLKGTRQANVACLAQTIISARVLSLDWSGQMGPVMVNPWRLNEPVDESDDTLEASLDALITRASLLITEKLEEAVHRALSHQLGSTTRNALNEELHRRLDYMRSSKCQKNTGSARSASSFKRVVSMALLYAALFCAGMFVTVLFGYFTLVVTFRRMGRRCFYAIMRRIISISAHEEDEWVIENDQDFALEDTDSRDDDNDLSYVRQFHSRRNYSRASFHSGRRAEATVDDTSIITESLLGEAEIDEEGNIDIDEKSLIHRPVALCDSLVVPRSAKYGLPILYAMTFLLFLSSNLSVGATLSVRAIKRDVQFPEDNADILLPEVIVFSLGNTVANMWRAGVYTLSVLILLFSGVWPYVKLVTMWVSWSVPILDSRTRGRTLKLLDDFGKWSLLDAFVMMLFMVLFHFEITTSPDVTGFGALTISVRPQRGFFVFLASTVLSMILGHVTTGYHRLNERCSGTGDEYPVEHMQETAWHRMQMSATKKWLLSMAVTAMMVGTSVALIVGFKSVAMRFTMLGIAGAALGPDDSTRSMSLRSVAVQVRNSSPELHPSLSRLIEWTMLIYAFIVPLLRISTVTMIWTMRLHPRDRRSLWWCKDVLDAWSALDVMLFSFVAAISQIREFLAFMLGGNCDALNDTLQQLVAGPLSHTHDLCFDVDSSLGAGCWLLAACVVGSWASSRAVEFLRDDQLVEDYDENDNDNSSEHDTVDDDAYSRDAFATPL</sequence>
<dbReference type="GeneID" id="9833844"/>
<dbReference type="InterPro" id="IPR007498">
    <property type="entry name" value="PqiA-like"/>
</dbReference>
<comment type="caution">
    <text evidence="3">The sequence shown here is derived from an EMBL/GenBank/DDBJ whole genome shotgun (WGS) entry which is preliminary data.</text>
</comment>